<keyword evidence="3" id="KW-1185">Reference proteome</keyword>
<sequence>MSQAIKKVSSSIRSIFKPLSLFIVVISYLLIGQAVEYLYGPKVSQSLVLSGPFYLFLLTAVSLSLLLNLIRKLIRKEFSWPSLLVHIGLIGLFTVSSISNVEGPYKNIQASLKLKTGESTNEAKLEKFEISILNRNTKEKVFVDINYSLRPQGLNLDFGPTYLLTYLPFSQRTYNLRDAQGEVSAIIEVLDKKSRETKKHLLSTNNYDYENFFVSNNREIFLYNQEKLNCLLNLSNINPSCIVMLRRRSLNDLKNDLCKEGNYLITKSGFISLADSCRLNEVMDRLIIDDKIVSLVKYYTDKQLEEDYHYKRDLGLDRTDVIKYIEKQSPKHVRFIKPGQDQEIIDVAGDFHDMSFQYKSYKLPFSINLQELSGNKAKLILNGKEYTLEKGDLVEILDYYIRLNKLDSKAREVKVSVFRDQLRSTKTTFFLIFCLGLILFTFSFTRERMTSK</sequence>
<feature type="transmembrane region" description="Helical" evidence="1">
    <location>
        <begin position="51"/>
        <end position="70"/>
    </location>
</feature>
<feature type="transmembrane region" description="Helical" evidence="1">
    <location>
        <begin position="82"/>
        <end position="101"/>
    </location>
</feature>
<feature type="transmembrane region" description="Helical" evidence="1">
    <location>
        <begin position="21"/>
        <end position="39"/>
    </location>
</feature>
<accession>A0ABY0ICB5</accession>
<keyword evidence="1" id="KW-0472">Membrane</keyword>
<gene>
    <name evidence="2" type="ORF">DAY19_11500</name>
</gene>
<evidence type="ECO:0000313" key="3">
    <source>
        <dbReference type="Proteomes" id="UP000443582"/>
    </source>
</evidence>
<feature type="transmembrane region" description="Helical" evidence="1">
    <location>
        <begin position="428"/>
        <end position="445"/>
    </location>
</feature>
<organism evidence="2 3">
    <name type="scientific">Halobacteriovorax vibrionivorans</name>
    <dbReference type="NCBI Taxonomy" id="2152716"/>
    <lineage>
        <taxon>Bacteria</taxon>
        <taxon>Pseudomonadati</taxon>
        <taxon>Bdellovibrionota</taxon>
        <taxon>Bacteriovoracia</taxon>
        <taxon>Bacteriovoracales</taxon>
        <taxon>Halobacteriovoraceae</taxon>
        <taxon>Halobacteriovorax</taxon>
    </lineage>
</organism>
<evidence type="ECO:0000313" key="2">
    <source>
        <dbReference type="EMBL" id="RZF20603.1"/>
    </source>
</evidence>
<dbReference type="Proteomes" id="UP000443582">
    <property type="component" value="Unassembled WGS sequence"/>
</dbReference>
<dbReference type="RefSeq" id="WP_133296955.1">
    <property type="nucleotide sequence ID" value="NZ_QDKL01000003.1"/>
</dbReference>
<dbReference type="EMBL" id="QDKL01000003">
    <property type="protein sequence ID" value="RZF20603.1"/>
    <property type="molecule type" value="Genomic_DNA"/>
</dbReference>
<evidence type="ECO:0000256" key="1">
    <source>
        <dbReference type="SAM" id="Phobius"/>
    </source>
</evidence>
<evidence type="ECO:0008006" key="4">
    <source>
        <dbReference type="Google" id="ProtNLM"/>
    </source>
</evidence>
<keyword evidence="1" id="KW-1133">Transmembrane helix</keyword>
<protein>
    <recommendedName>
        <fullName evidence="4">ResB-like domain-containing protein</fullName>
    </recommendedName>
</protein>
<proteinExistence type="predicted"/>
<keyword evidence="1" id="KW-0812">Transmembrane</keyword>
<reference evidence="3" key="1">
    <citation type="journal article" date="2019" name="Int. J. Syst. Evol. Microbiol.">
        <title>Halobacteriovorax valvorus sp. nov., a novel prokaryotic predator isolated from coastal seawater of China.</title>
        <authorList>
            <person name="Chen M.-X."/>
        </authorList>
    </citation>
    <scope>NUCLEOTIDE SEQUENCE [LARGE SCALE GENOMIC DNA]</scope>
    <source>
        <strain evidence="3">BL9</strain>
    </source>
</reference>
<comment type="caution">
    <text evidence="2">The sequence shown here is derived from an EMBL/GenBank/DDBJ whole genome shotgun (WGS) entry which is preliminary data.</text>
</comment>
<name>A0ABY0ICB5_9BACT</name>